<dbReference type="PANTHER" id="PTHR35802">
    <property type="entry name" value="PROTEASE SYNTHASE AND SPORULATION PROTEIN PAI 2"/>
    <property type="match status" value="1"/>
</dbReference>
<sequence>MFVPSDYRAESAAQLWSVITGHPLGLLVTGGPDVPFATHLPVVPAGDSDSDSELVGAVLLGHLNRANPQWGALADGQTAKLIFVGPHAYITPADYPAAPAAPTWNFVAVHVTGVVRLVTTTEETLAVVRRTALLLEHSFGDGWVQDGSVDYFRSIVAGVGAFRFEVATADGTFKLSQDKPAPVRRRIADRLAKPGQPGGPAIAALMGGA</sequence>
<proteinExistence type="predicted"/>
<dbReference type="Gene3D" id="2.30.110.10">
    <property type="entry name" value="Electron Transport, Fmn-binding Protein, Chain A"/>
    <property type="match status" value="1"/>
</dbReference>
<dbReference type="Proteomes" id="UP000239209">
    <property type="component" value="Unassembled WGS sequence"/>
</dbReference>
<dbReference type="PANTHER" id="PTHR35802:SF1">
    <property type="entry name" value="PROTEASE SYNTHASE AND SPORULATION PROTEIN PAI 2"/>
    <property type="match status" value="1"/>
</dbReference>
<evidence type="ECO:0000313" key="2">
    <source>
        <dbReference type="Proteomes" id="UP000239209"/>
    </source>
</evidence>
<dbReference type="InterPro" id="IPR012349">
    <property type="entry name" value="Split_barrel_FMN-bd"/>
</dbReference>
<dbReference type="AlphaFoldDB" id="A0A2T0RFH4"/>
<dbReference type="Pfam" id="PF04299">
    <property type="entry name" value="FMN_bind_2"/>
    <property type="match status" value="1"/>
</dbReference>
<keyword evidence="2" id="KW-1185">Reference proteome</keyword>
<dbReference type="InterPro" id="IPR007396">
    <property type="entry name" value="TR_PAI2-type"/>
</dbReference>
<dbReference type="SUPFAM" id="SSF50475">
    <property type="entry name" value="FMN-binding split barrel"/>
    <property type="match status" value="1"/>
</dbReference>
<dbReference type="OrthoDB" id="9794948at2"/>
<organism evidence="1 2">
    <name type="scientific">Pseudosporangium ferrugineum</name>
    <dbReference type="NCBI Taxonomy" id="439699"/>
    <lineage>
        <taxon>Bacteria</taxon>
        <taxon>Bacillati</taxon>
        <taxon>Actinomycetota</taxon>
        <taxon>Actinomycetes</taxon>
        <taxon>Micromonosporales</taxon>
        <taxon>Micromonosporaceae</taxon>
        <taxon>Pseudosporangium</taxon>
    </lineage>
</organism>
<comment type="caution">
    <text evidence="1">The sequence shown here is derived from an EMBL/GenBank/DDBJ whole genome shotgun (WGS) entry which is preliminary data.</text>
</comment>
<accession>A0A2T0RFH4</accession>
<name>A0A2T0RFH4_9ACTN</name>
<gene>
    <name evidence="1" type="ORF">CLV70_12722</name>
</gene>
<protein>
    <submittedName>
        <fullName evidence="1">PaiB family negative transcriptional regulator</fullName>
    </submittedName>
</protein>
<dbReference type="PIRSF" id="PIRSF010372">
    <property type="entry name" value="PaiB"/>
    <property type="match status" value="1"/>
</dbReference>
<dbReference type="EMBL" id="PVZG01000027">
    <property type="protein sequence ID" value="PRY19897.1"/>
    <property type="molecule type" value="Genomic_DNA"/>
</dbReference>
<evidence type="ECO:0000313" key="1">
    <source>
        <dbReference type="EMBL" id="PRY19897.1"/>
    </source>
</evidence>
<dbReference type="RefSeq" id="WP_106130852.1">
    <property type="nucleotide sequence ID" value="NZ_PVZG01000027.1"/>
</dbReference>
<reference evidence="1 2" key="1">
    <citation type="submission" date="2018-03" db="EMBL/GenBank/DDBJ databases">
        <title>Genomic Encyclopedia of Archaeal and Bacterial Type Strains, Phase II (KMG-II): from individual species to whole genera.</title>
        <authorList>
            <person name="Goeker M."/>
        </authorList>
    </citation>
    <scope>NUCLEOTIDE SEQUENCE [LARGE SCALE GENOMIC DNA]</scope>
    <source>
        <strain evidence="1 2">DSM 45348</strain>
    </source>
</reference>